<keyword evidence="2" id="KW-1185">Reference proteome</keyword>
<evidence type="ECO:0000313" key="2">
    <source>
        <dbReference type="Proteomes" id="UP000035680"/>
    </source>
</evidence>
<keyword evidence="1" id="KW-0175">Coiled coil</keyword>
<reference evidence="3" key="2">
    <citation type="submission" date="2015-08" db="UniProtKB">
        <authorList>
            <consortium name="WormBaseParasite"/>
        </authorList>
    </citation>
    <scope>IDENTIFICATION</scope>
</reference>
<organism evidence="2 3">
    <name type="scientific">Strongyloides venezuelensis</name>
    <name type="common">Threadworm</name>
    <dbReference type="NCBI Taxonomy" id="75913"/>
    <lineage>
        <taxon>Eukaryota</taxon>
        <taxon>Metazoa</taxon>
        <taxon>Ecdysozoa</taxon>
        <taxon>Nematoda</taxon>
        <taxon>Chromadorea</taxon>
        <taxon>Rhabditida</taxon>
        <taxon>Tylenchina</taxon>
        <taxon>Panagrolaimomorpha</taxon>
        <taxon>Strongyloidoidea</taxon>
        <taxon>Strongyloididae</taxon>
        <taxon>Strongyloides</taxon>
    </lineage>
</organism>
<accession>A0A0K0FZ83</accession>
<name>A0A0K0FZ83_STRVS</name>
<sequence length="356" mass="42491">MARKTTKWTVEEEQLWDYFQNNIGRYLEKMGKKKDDIKKCKTCDTSKLVGKISSNDIPKKEKGDEVTLESFEIKMKNEIEDELLKSENWITLEPEVEEVVEPIIPLTKKYGKLPDDVRNCVKKLRKLFKNPLSNSKFQLKRFEIKDMILWKINNAAEYLLNELTVRTKKESKRRKIFKRILRSAIILLKIECTGSFKNKQITNFEIVDNINKNIKKWENKIAGFKKELKNSIEKKDMSDKLWMFRKMLNRMHMTPREAIIYCNTRVKELKIEKEKILKSIKVKNDRKMFEKNPSMKTLTFITKKRGEYDHIVPEISKAYDYYDDLYKAKENNNESPYLDDFINSITKNTKEPKQLI</sequence>
<dbReference type="Proteomes" id="UP000035680">
    <property type="component" value="Unassembled WGS sequence"/>
</dbReference>
<dbReference type="WBParaSite" id="SVE_1776000.1">
    <property type="protein sequence ID" value="SVE_1776000.1"/>
    <property type="gene ID" value="SVE_1776000"/>
</dbReference>
<protein>
    <submittedName>
        <fullName evidence="3">Uncharacterized protein</fullName>
    </submittedName>
</protein>
<feature type="coiled-coil region" evidence="1">
    <location>
        <begin position="207"/>
        <end position="234"/>
    </location>
</feature>
<dbReference type="AlphaFoldDB" id="A0A0K0FZ83"/>
<evidence type="ECO:0000313" key="3">
    <source>
        <dbReference type="WBParaSite" id="SVE_1776000.1"/>
    </source>
</evidence>
<proteinExistence type="predicted"/>
<reference evidence="2" key="1">
    <citation type="submission" date="2014-07" db="EMBL/GenBank/DDBJ databases">
        <authorList>
            <person name="Martin A.A"/>
            <person name="De Silva N."/>
        </authorList>
    </citation>
    <scope>NUCLEOTIDE SEQUENCE</scope>
</reference>
<evidence type="ECO:0000256" key="1">
    <source>
        <dbReference type="SAM" id="Coils"/>
    </source>
</evidence>